<dbReference type="GO" id="GO:0022857">
    <property type="term" value="F:transmembrane transporter activity"/>
    <property type="evidence" value="ECO:0007669"/>
    <property type="project" value="InterPro"/>
</dbReference>
<dbReference type="InterPro" id="IPR020846">
    <property type="entry name" value="MFS_dom"/>
</dbReference>
<feature type="transmembrane region" description="Helical" evidence="4">
    <location>
        <begin position="256"/>
        <end position="279"/>
    </location>
</feature>
<feature type="transmembrane region" description="Helical" evidence="4">
    <location>
        <begin position="379"/>
        <end position="402"/>
    </location>
</feature>
<keyword evidence="2 4" id="KW-1133">Transmembrane helix</keyword>
<dbReference type="RefSeq" id="WP_197027537.1">
    <property type="nucleotide sequence ID" value="NZ_JMQN01000040.1"/>
</dbReference>
<dbReference type="Pfam" id="PF07690">
    <property type="entry name" value="MFS_1"/>
    <property type="match status" value="1"/>
</dbReference>
<dbReference type="InterPro" id="IPR036259">
    <property type="entry name" value="MFS_trans_sf"/>
</dbReference>
<feature type="domain" description="Major facilitator superfamily (MFS) profile" evidence="5">
    <location>
        <begin position="34"/>
        <end position="434"/>
    </location>
</feature>
<evidence type="ECO:0000313" key="6">
    <source>
        <dbReference type="EMBL" id="KEA63116.1"/>
    </source>
</evidence>
<feature type="transmembrane region" description="Helical" evidence="4">
    <location>
        <begin position="291"/>
        <end position="313"/>
    </location>
</feature>
<keyword evidence="3 4" id="KW-0472">Membrane</keyword>
<dbReference type="AlphaFoldDB" id="A0A081FX61"/>
<evidence type="ECO:0000256" key="3">
    <source>
        <dbReference type="ARBA" id="ARBA00023136"/>
    </source>
</evidence>
<feature type="transmembrane region" description="Helical" evidence="4">
    <location>
        <begin position="100"/>
        <end position="120"/>
    </location>
</feature>
<feature type="transmembrane region" description="Helical" evidence="4">
    <location>
        <begin position="320"/>
        <end position="339"/>
    </location>
</feature>
<evidence type="ECO:0000256" key="1">
    <source>
        <dbReference type="ARBA" id="ARBA00022692"/>
    </source>
</evidence>
<dbReference type="PROSITE" id="PS50850">
    <property type="entry name" value="MFS"/>
    <property type="match status" value="1"/>
</dbReference>
<dbReference type="Proteomes" id="UP000028252">
    <property type="component" value="Unassembled WGS sequence"/>
</dbReference>
<keyword evidence="7" id="KW-1185">Reference proteome</keyword>
<reference evidence="6 7" key="1">
    <citation type="submission" date="2014-04" db="EMBL/GenBank/DDBJ databases">
        <title>Marinobacterium kochiensis sp. nov., isolated from sediment sample collected from Kochi backwaters in Kerala, India.</title>
        <authorList>
            <person name="Singh A."/>
            <person name="Pinnaka A.K."/>
        </authorList>
    </citation>
    <scope>NUCLEOTIDE SEQUENCE [LARGE SCALE GENOMIC DNA]</scope>
    <source>
        <strain evidence="6 7">AK27</strain>
    </source>
</reference>
<dbReference type="PANTHER" id="PTHR11360:SF284">
    <property type="entry name" value="EG:103B4.3 PROTEIN-RELATED"/>
    <property type="match status" value="1"/>
</dbReference>
<dbReference type="PATRIC" id="fig|1232683.4.peg.2593"/>
<protein>
    <submittedName>
        <fullName evidence="6">Putative transporter</fullName>
    </submittedName>
</protein>
<dbReference type="SUPFAM" id="SSF103473">
    <property type="entry name" value="MFS general substrate transporter"/>
    <property type="match status" value="1"/>
</dbReference>
<organism evidence="6 7">
    <name type="scientific">Marinobacterium lacunae</name>
    <dbReference type="NCBI Taxonomy" id="1232683"/>
    <lineage>
        <taxon>Bacteria</taxon>
        <taxon>Pseudomonadati</taxon>
        <taxon>Pseudomonadota</taxon>
        <taxon>Gammaproteobacteria</taxon>
        <taxon>Oceanospirillales</taxon>
        <taxon>Oceanospirillaceae</taxon>
        <taxon>Marinobacterium</taxon>
    </lineage>
</organism>
<dbReference type="InterPro" id="IPR050327">
    <property type="entry name" value="Proton-linked_MCT"/>
</dbReference>
<sequence>MESAVPAEKPTGDMAFEDAENREGFEYSFHAKKVLGALWLMVLLVMAVPTIGASILNAQMIQDLQMDRAAFGMGFGLFIMMMGLPGPVVAIATTRLGYKWVTTIGCSLFVLGAVSMATWVTGGWQFAVAFGLLIGAGVAFAGMLPAQTVVAKWFFLRRALAISVVLSAIEVGGFISPPGLDALLSVLDNDWRLAWWFIAALGAIALITATVVIDEAKIDRAVAQTLTADSAVFMNPKVHKSTFEWTLKQAIRTRTFWFLLLFVSFVGICWVFVMAHGVVHLQDIGLSSADSAIAVAILVVGSFIGNVGAGVWGDRIPPHYIAVVAVVLMAVGLFLMMHPEDMTGILAYALPLGIGYGATQVCTMALIGNYYGKNSFPMLFGVMMPPSTILSAVGAGVSGALFDATGTYLIAFWVSIMLCLILVPAMLLATPPKMASV</sequence>
<dbReference type="eggNOG" id="COG2271">
    <property type="taxonomic scope" value="Bacteria"/>
</dbReference>
<proteinExistence type="predicted"/>
<evidence type="ECO:0000256" key="2">
    <source>
        <dbReference type="ARBA" id="ARBA00022989"/>
    </source>
</evidence>
<dbReference type="Gene3D" id="1.20.1250.20">
    <property type="entry name" value="MFS general substrate transporter like domains"/>
    <property type="match status" value="1"/>
</dbReference>
<feature type="transmembrane region" description="Helical" evidence="4">
    <location>
        <begin position="70"/>
        <end position="93"/>
    </location>
</feature>
<feature type="transmembrane region" description="Helical" evidence="4">
    <location>
        <begin position="345"/>
        <end position="367"/>
    </location>
</feature>
<dbReference type="InterPro" id="IPR011701">
    <property type="entry name" value="MFS"/>
</dbReference>
<dbReference type="EMBL" id="JMQN01000040">
    <property type="protein sequence ID" value="KEA63116.1"/>
    <property type="molecule type" value="Genomic_DNA"/>
</dbReference>
<evidence type="ECO:0000259" key="5">
    <source>
        <dbReference type="PROSITE" id="PS50850"/>
    </source>
</evidence>
<accession>A0A081FX61</accession>
<dbReference type="PANTHER" id="PTHR11360">
    <property type="entry name" value="MONOCARBOXYLATE TRANSPORTER"/>
    <property type="match status" value="1"/>
</dbReference>
<keyword evidence="1 4" id="KW-0812">Transmembrane</keyword>
<feature type="transmembrane region" description="Helical" evidence="4">
    <location>
        <begin position="408"/>
        <end position="429"/>
    </location>
</feature>
<gene>
    <name evidence="6" type="ORF">ADIMK_2640</name>
</gene>
<evidence type="ECO:0000256" key="4">
    <source>
        <dbReference type="SAM" id="Phobius"/>
    </source>
</evidence>
<feature type="transmembrane region" description="Helical" evidence="4">
    <location>
        <begin position="126"/>
        <end position="144"/>
    </location>
</feature>
<dbReference type="STRING" id="1232683.ADIMK_2640"/>
<feature type="transmembrane region" description="Helical" evidence="4">
    <location>
        <begin position="195"/>
        <end position="213"/>
    </location>
</feature>
<feature type="transmembrane region" description="Helical" evidence="4">
    <location>
        <begin position="156"/>
        <end position="175"/>
    </location>
</feature>
<feature type="transmembrane region" description="Helical" evidence="4">
    <location>
        <begin position="37"/>
        <end position="58"/>
    </location>
</feature>
<name>A0A081FX61_9GAMM</name>
<evidence type="ECO:0000313" key="7">
    <source>
        <dbReference type="Proteomes" id="UP000028252"/>
    </source>
</evidence>
<comment type="caution">
    <text evidence="6">The sequence shown here is derived from an EMBL/GenBank/DDBJ whole genome shotgun (WGS) entry which is preliminary data.</text>
</comment>